<dbReference type="InParanoid" id="F8Q5F1"/>
<dbReference type="AlphaFoldDB" id="F8Q5F1"/>
<reference evidence="2" key="1">
    <citation type="journal article" date="2011" name="Science">
        <title>The plant cell wall-decomposing machinery underlies the functional diversity of forest fungi.</title>
        <authorList>
            <person name="Eastwood D.C."/>
            <person name="Floudas D."/>
            <person name="Binder M."/>
            <person name="Majcherczyk A."/>
            <person name="Schneider P."/>
            <person name="Aerts A."/>
            <person name="Asiegbu F.O."/>
            <person name="Baker S.E."/>
            <person name="Barry K."/>
            <person name="Bendiksby M."/>
            <person name="Blumentritt M."/>
            <person name="Coutinho P.M."/>
            <person name="Cullen D."/>
            <person name="de Vries R.P."/>
            <person name="Gathman A."/>
            <person name="Goodell B."/>
            <person name="Henrissat B."/>
            <person name="Ihrmark K."/>
            <person name="Kauserud H."/>
            <person name="Kohler A."/>
            <person name="LaButti K."/>
            <person name="Lapidus A."/>
            <person name="Lavin J.L."/>
            <person name="Lee Y.-H."/>
            <person name="Lindquist E."/>
            <person name="Lilly W."/>
            <person name="Lucas S."/>
            <person name="Morin E."/>
            <person name="Murat C."/>
            <person name="Oguiza J.A."/>
            <person name="Park J."/>
            <person name="Pisabarro A.G."/>
            <person name="Riley R."/>
            <person name="Rosling A."/>
            <person name="Salamov A."/>
            <person name="Schmidt O."/>
            <person name="Schmutz J."/>
            <person name="Skrede I."/>
            <person name="Stenlid J."/>
            <person name="Wiebenga A."/>
            <person name="Xie X."/>
            <person name="Kuees U."/>
            <person name="Hibbett D.S."/>
            <person name="Hoffmeister D."/>
            <person name="Hoegberg N."/>
            <person name="Martin F."/>
            <person name="Grigoriev I.V."/>
            <person name="Watkinson S.C."/>
        </authorList>
    </citation>
    <scope>NUCLEOTIDE SEQUENCE [LARGE SCALE GENOMIC DNA]</scope>
    <source>
        <strain evidence="2">strain S7.3</strain>
    </source>
</reference>
<dbReference type="Proteomes" id="UP000008063">
    <property type="component" value="Unassembled WGS sequence"/>
</dbReference>
<name>F8Q5F1_SERL3</name>
<keyword evidence="2" id="KW-1185">Reference proteome</keyword>
<evidence type="ECO:0000313" key="1">
    <source>
        <dbReference type="EMBL" id="EGN96422.1"/>
    </source>
</evidence>
<accession>F8Q5F1</accession>
<proteinExistence type="predicted"/>
<dbReference type="OrthoDB" id="2676161at2759"/>
<organism evidence="2">
    <name type="scientific">Serpula lacrymans var. lacrymans (strain S7.3)</name>
    <name type="common">Dry rot fungus</name>
    <dbReference type="NCBI Taxonomy" id="936435"/>
    <lineage>
        <taxon>Eukaryota</taxon>
        <taxon>Fungi</taxon>
        <taxon>Dikarya</taxon>
        <taxon>Basidiomycota</taxon>
        <taxon>Agaricomycotina</taxon>
        <taxon>Agaricomycetes</taxon>
        <taxon>Agaricomycetidae</taxon>
        <taxon>Boletales</taxon>
        <taxon>Coniophorineae</taxon>
        <taxon>Serpulaceae</taxon>
        <taxon>Serpula</taxon>
    </lineage>
</organism>
<evidence type="ECO:0000313" key="2">
    <source>
        <dbReference type="Proteomes" id="UP000008063"/>
    </source>
</evidence>
<gene>
    <name evidence="1" type="ORF">SERLA73DRAFT_154742</name>
</gene>
<dbReference type="EMBL" id="GL945484">
    <property type="protein sequence ID" value="EGN96422.1"/>
    <property type="molecule type" value="Genomic_DNA"/>
</dbReference>
<dbReference type="HOGENOM" id="CLU_1246018_0_0_1"/>
<sequence>MSQINGLLHSDYLVSVMLVINPELKVICCQICKQAYAPDFVATHLASVHPGVLLDHNQFVKAINSIEILPSLPLVQRGLNQPIYKGLKTFKGIYWPVADVVDAALPAIESAIQSWKEEMAMVTTVEQVPQDSQATDELVLQRLNSPDPLKEHQLTTTLKEYTVPIVALLALLIQANNKGSYQLPLPEAVDDCIGILQDTLESKENTVNHSSRQNFNQGEKCL</sequence>
<protein>
    <submittedName>
        <fullName evidence="1">Uncharacterized protein</fullName>
    </submittedName>
</protein>